<accession>Q6E6D1</accession>
<dbReference type="InterPro" id="IPR029044">
    <property type="entry name" value="Nucleotide-diphossugar_trans"/>
</dbReference>
<reference evidence="9" key="1">
    <citation type="journal article" date="2004" name="Curr. Biol.">
        <title>Genome compaction and stability in microsporidian intracellular parasites.</title>
        <authorList>
            <person name="Slamovits C.H."/>
            <person name="Fast N.M."/>
            <person name="Law J.S."/>
            <person name="Keeling P.J."/>
        </authorList>
    </citation>
    <scope>NUCLEOTIDE SEQUENCE</scope>
</reference>
<sequence length="253" mass="28349">MPIGTQNLKALILVGGTGTRLQPITFTTPKPLVPFVNKPMLEHQVEALARVGVEEIVLAMNYKYKRIIDAVDNFSGRYGTKITYSLEKEPLGTAGPIALAREYLSGSTFFVLNSDVICEFPLDDLLDFHRRTARLGTILATTVENPEKFGVIKTRKDSVLVEEFVEKPVVYVGNRVNAGIYVFESDVLQYFKSRPSSIENEVFPLLATMQQLCVYELQGFWMDIGTLEGYLKAQRLYLKNAQSPCARLGEDVV</sequence>
<evidence type="ECO:0000256" key="7">
    <source>
        <dbReference type="ARBA" id="ARBA00047343"/>
    </source>
</evidence>
<dbReference type="EMBL" id="AY548900">
    <property type="protein sequence ID" value="AAT12356.1"/>
    <property type="molecule type" value="Genomic_DNA"/>
</dbReference>
<dbReference type="GO" id="GO:0004475">
    <property type="term" value="F:mannose-1-phosphate guanylyltransferase (GTP) activity"/>
    <property type="evidence" value="ECO:0007669"/>
    <property type="project" value="UniProtKB-EC"/>
</dbReference>
<proteinExistence type="inferred from homology"/>
<dbReference type="PANTHER" id="PTHR22572">
    <property type="entry name" value="SUGAR-1-PHOSPHATE GUANYL TRANSFERASE"/>
    <property type="match status" value="1"/>
</dbReference>
<dbReference type="GO" id="GO:0005525">
    <property type="term" value="F:GTP binding"/>
    <property type="evidence" value="ECO:0007669"/>
    <property type="project" value="UniProtKB-KW"/>
</dbReference>
<name>Q6E6D1_ANTLO</name>
<dbReference type="GO" id="GO:0009298">
    <property type="term" value="P:GDP-mannose biosynthetic process"/>
    <property type="evidence" value="ECO:0007669"/>
    <property type="project" value="InterPro"/>
</dbReference>
<dbReference type="Pfam" id="PF00483">
    <property type="entry name" value="NTP_transferase"/>
    <property type="match status" value="1"/>
</dbReference>
<keyword evidence="5" id="KW-0547">Nucleotide-binding</keyword>
<evidence type="ECO:0000256" key="5">
    <source>
        <dbReference type="ARBA" id="ARBA00023134"/>
    </source>
</evidence>
<evidence type="ECO:0000313" key="9">
    <source>
        <dbReference type="EMBL" id="AAT12356.1"/>
    </source>
</evidence>
<comment type="catalytic activity">
    <reaction evidence="7">
        <text>alpha-D-mannose 1-phosphate + GTP + H(+) = GDP-alpha-D-mannose + diphosphate</text>
        <dbReference type="Rhea" id="RHEA:15229"/>
        <dbReference type="ChEBI" id="CHEBI:15378"/>
        <dbReference type="ChEBI" id="CHEBI:33019"/>
        <dbReference type="ChEBI" id="CHEBI:37565"/>
        <dbReference type="ChEBI" id="CHEBI:57527"/>
        <dbReference type="ChEBI" id="CHEBI:58409"/>
        <dbReference type="EC" id="2.7.7.13"/>
    </reaction>
</comment>
<feature type="domain" description="Nucleotidyl transferase" evidence="8">
    <location>
        <begin position="9"/>
        <end position="239"/>
    </location>
</feature>
<feature type="non-terminal residue" evidence="9">
    <location>
        <position position="253"/>
    </location>
</feature>
<protein>
    <recommendedName>
        <fullName evidence="3">mannose-1-phosphate guanylyltransferase</fullName>
        <ecNumber evidence="3">2.7.7.13</ecNumber>
    </recommendedName>
</protein>
<keyword evidence="9" id="KW-0548">Nucleotidyltransferase</keyword>
<dbReference type="InterPro" id="IPR005835">
    <property type="entry name" value="NTP_transferase_dom"/>
</dbReference>
<dbReference type="EC" id="2.7.7.13" evidence="3"/>
<dbReference type="FunFam" id="3.90.550.10:FF:000013">
    <property type="entry name" value="mannose-1-phosphate guanyltransferase beta"/>
    <property type="match status" value="1"/>
</dbReference>
<dbReference type="AlphaFoldDB" id="Q6E6D1"/>
<keyword evidence="6" id="KW-0131">Cell cycle</keyword>
<keyword evidence="5" id="KW-0342">GTP-binding</keyword>
<dbReference type="SUPFAM" id="SSF53448">
    <property type="entry name" value="Nucleotide-diphospho-sugar transferases"/>
    <property type="match status" value="1"/>
</dbReference>
<evidence type="ECO:0000256" key="2">
    <source>
        <dbReference type="ARBA" id="ARBA00007274"/>
    </source>
</evidence>
<evidence type="ECO:0000256" key="4">
    <source>
        <dbReference type="ARBA" id="ARBA00022679"/>
    </source>
</evidence>
<dbReference type="CDD" id="cd06425">
    <property type="entry name" value="M1P_guanylylT_B_like_N"/>
    <property type="match status" value="1"/>
</dbReference>
<keyword evidence="4 9" id="KW-0808">Transferase</keyword>
<evidence type="ECO:0000256" key="1">
    <source>
        <dbReference type="ARBA" id="ARBA00004823"/>
    </source>
</evidence>
<organism evidence="9">
    <name type="scientific">Antonospora locustae</name>
    <name type="common">Microsporidian parasite</name>
    <name type="synonym">Nosema locustae</name>
    <dbReference type="NCBI Taxonomy" id="278021"/>
    <lineage>
        <taxon>Eukaryota</taxon>
        <taxon>Fungi</taxon>
        <taxon>Fungi incertae sedis</taxon>
        <taxon>Microsporidia</taxon>
        <taxon>Antonospora</taxon>
    </lineage>
</organism>
<evidence type="ECO:0000256" key="3">
    <source>
        <dbReference type="ARBA" id="ARBA00012387"/>
    </source>
</evidence>
<dbReference type="InterPro" id="IPR045233">
    <property type="entry name" value="GMPPB_N"/>
</dbReference>
<comment type="similarity">
    <text evidence="2">Belongs to the transferase hexapeptide repeat family.</text>
</comment>
<dbReference type="Gene3D" id="3.90.550.10">
    <property type="entry name" value="Spore Coat Polysaccharide Biosynthesis Protein SpsA, Chain A"/>
    <property type="match status" value="1"/>
</dbReference>
<dbReference type="InterPro" id="IPR050486">
    <property type="entry name" value="Mannose-1P_guanyltransferase"/>
</dbReference>
<evidence type="ECO:0000256" key="6">
    <source>
        <dbReference type="ARBA" id="ARBA00023306"/>
    </source>
</evidence>
<comment type="pathway">
    <text evidence="1">Nucleotide-sugar biosynthesis; GDP-alpha-D-mannose biosynthesis; GDP-alpha-D-mannose from alpha-D-mannose 1-phosphate (GTP route): step 1/1.</text>
</comment>
<evidence type="ECO:0000259" key="8">
    <source>
        <dbReference type="Pfam" id="PF00483"/>
    </source>
</evidence>